<gene>
    <name evidence="5" type="ORF">JOB18_049502</name>
</gene>
<dbReference type="GO" id="GO:0006629">
    <property type="term" value="P:lipid metabolic process"/>
    <property type="evidence" value="ECO:0007669"/>
    <property type="project" value="InterPro"/>
</dbReference>
<feature type="compositionally biased region" description="Polar residues" evidence="2">
    <location>
        <begin position="29"/>
        <end position="44"/>
    </location>
</feature>
<evidence type="ECO:0000313" key="6">
    <source>
        <dbReference type="Proteomes" id="UP000693946"/>
    </source>
</evidence>
<keyword evidence="3" id="KW-1133">Transmembrane helix</keyword>
<dbReference type="PROSITE" id="PS51704">
    <property type="entry name" value="GP_PDE"/>
    <property type="match status" value="1"/>
</dbReference>
<keyword evidence="3" id="KW-0812">Transmembrane</keyword>
<dbReference type="AlphaFoldDB" id="A0AAV6PZU3"/>
<accession>A0AAV6PZU3</accession>
<feature type="transmembrane region" description="Helical" evidence="3">
    <location>
        <begin position="211"/>
        <end position="240"/>
    </location>
</feature>
<protein>
    <submittedName>
        <fullName evidence="5">Glycerophosphodiester phosphodiesterase domain-containing protein 5-like isoform X1</fullName>
    </submittedName>
</protein>
<evidence type="ECO:0000313" key="5">
    <source>
        <dbReference type="EMBL" id="KAG7480371.1"/>
    </source>
</evidence>
<feature type="transmembrane region" description="Helical" evidence="3">
    <location>
        <begin position="99"/>
        <end position="128"/>
    </location>
</feature>
<feature type="transmembrane region" description="Helical" evidence="3">
    <location>
        <begin position="291"/>
        <end position="309"/>
    </location>
</feature>
<dbReference type="InterPro" id="IPR030395">
    <property type="entry name" value="GP_PDE_dom"/>
</dbReference>
<name>A0AAV6PZU3_SOLSE</name>
<dbReference type="EMBL" id="JAGKHQ010000020">
    <property type="protein sequence ID" value="KAG7480371.1"/>
    <property type="molecule type" value="Genomic_DNA"/>
</dbReference>
<dbReference type="PANTHER" id="PTHR23344:SF13">
    <property type="entry name" value="GLYCEROPHOSPHODIESTER PHOSPHODIESTERASE DOMAIN-CONTAINING PROTEIN 4"/>
    <property type="match status" value="1"/>
</dbReference>
<dbReference type="Proteomes" id="UP000693946">
    <property type="component" value="Linkage Group LG8"/>
</dbReference>
<feature type="transmembrane region" description="Helical" evidence="3">
    <location>
        <begin position="626"/>
        <end position="648"/>
    </location>
</feature>
<feature type="transmembrane region" description="Helical" evidence="3">
    <location>
        <begin position="173"/>
        <end position="191"/>
    </location>
</feature>
<dbReference type="CDD" id="cd08574">
    <property type="entry name" value="GDPD_GDE_2_3_6"/>
    <property type="match status" value="1"/>
</dbReference>
<evidence type="ECO:0000259" key="4">
    <source>
        <dbReference type="PROSITE" id="PS51704"/>
    </source>
</evidence>
<feature type="region of interest" description="Disordered" evidence="2">
    <location>
        <begin position="28"/>
        <end position="52"/>
    </location>
</feature>
<evidence type="ECO:0000256" key="3">
    <source>
        <dbReference type="SAM" id="Phobius"/>
    </source>
</evidence>
<dbReference type="GO" id="GO:0016020">
    <property type="term" value="C:membrane"/>
    <property type="evidence" value="ECO:0007669"/>
    <property type="project" value="TreeGrafter"/>
</dbReference>
<proteinExistence type="predicted"/>
<reference evidence="5 6" key="1">
    <citation type="journal article" date="2021" name="Sci. Rep.">
        <title>Chromosome anchoring in Senegalese sole (Solea senegalensis) reveals sex-associated markers and genome rearrangements in flatfish.</title>
        <authorList>
            <person name="Guerrero-Cozar I."/>
            <person name="Gomez-Garrido J."/>
            <person name="Berbel C."/>
            <person name="Martinez-Blanch J.F."/>
            <person name="Alioto T."/>
            <person name="Claros M.G."/>
            <person name="Gagnaire P.A."/>
            <person name="Manchado M."/>
        </authorList>
    </citation>
    <scope>NUCLEOTIDE SEQUENCE [LARGE SCALE GENOMIC DNA]</scope>
    <source>
        <strain evidence="5">Sse05_10M</strain>
    </source>
</reference>
<dbReference type="PANTHER" id="PTHR23344">
    <property type="entry name" value="GLYCEROPHOSPHORYL DIESTER PHOSPHODIESTERASE"/>
    <property type="match status" value="1"/>
</dbReference>
<evidence type="ECO:0000256" key="1">
    <source>
        <dbReference type="ARBA" id="ARBA00022801"/>
    </source>
</evidence>
<feature type="transmembrane region" description="Helical" evidence="3">
    <location>
        <begin position="321"/>
        <end position="342"/>
    </location>
</feature>
<keyword evidence="1" id="KW-0378">Hydrolase</keyword>
<keyword evidence="3" id="KW-0472">Membrane</keyword>
<organism evidence="5 6">
    <name type="scientific">Solea senegalensis</name>
    <name type="common">Senegalese sole</name>
    <dbReference type="NCBI Taxonomy" id="28829"/>
    <lineage>
        <taxon>Eukaryota</taxon>
        <taxon>Metazoa</taxon>
        <taxon>Chordata</taxon>
        <taxon>Craniata</taxon>
        <taxon>Vertebrata</taxon>
        <taxon>Euteleostomi</taxon>
        <taxon>Actinopterygii</taxon>
        <taxon>Neopterygii</taxon>
        <taxon>Teleostei</taxon>
        <taxon>Neoteleostei</taxon>
        <taxon>Acanthomorphata</taxon>
        <taxon>Carangaria</taxon>
        <taxon>Pleuronectiformes</taxon>
        <taxon>Pleuronectoidei</taxon>
        <taxon>Soleidae</taxon>
        <taxon>Solea</taxon>
    </lineage>
</organism>
<evidence type="ECO:0000256" key="2">
    <source>
        <dbReference type="SAM" id="MobiDB-lite"/>
    </source>
</evidence>
<feature type="transmembrane region" description="Helical" evidence="3">
    <location>
        <begin position="252"/>
        <end position="271"/>
    </location>
</feature>
<feature type="domain" description="GP-PDE" evidence="4">
    <location>
        <begin position="356"/>
        <end position="613"/>
    </location>
</feature>
<comment type="caution">
    <text evidence="5">The sequence shown here is derived from an EMBL/GenBank/DDBJ whole genome shotgun (WGS) entry which is preliminary data.</text>
</comment>
<sequence length="708" mass="79752">MEQSCNSLLTAGARASCEPPRVITHTHARSSSCRTRPLQQTTRASGGRCRTENKSEGAADLLRQTSSRYFVLLPFPWRKEVKTEHLFLTCRCSSQESCLFFPSVLSLSSPFLILLLSLSLLLLALYLCHVGLYEHQPFVSCLAGLYGCQWRRYQRARAQPGECCCSKVECGSFGLLILTFFLSFVFLYFWSEAQNDYNDFDWFNFGTLGFWFPWSLVLLVVAAALFTYIALLLVLAVCLLSEGQRLYLHWSHKTGIVVTLAFSVIATAILSDLWSKEWKTLLLSLQVTAPFLHVAAVSLMAILSWPIALHFFRMNRKVRQVAVLGLFLSVLFSLYLVPLGMYSPCIKEAGMLGPAPMLIGHRGAPMLAPENTVMSFEKAVEVGGEGLETDVTISYDGVPFLMHDSTLRRTTNVAEVFPNRTHLDASMFTWAELQQLNAGDWFLSRDPFGTVSSLSELDLSQAQNQSVPSLSQFLEVAARSSKIVLFDLRRPPYGHPYSESYINTTLQVVQAHINSSQVLWLPSEDRELVQAVDPDLQQTSGVKASIQELRDGHITKLNLHYSTMSQQQISKYRSVNISTNLYVISQPWLYTLAWCAGAHSVTTNSIHILSNTNKPLFLMTPDEYSLMWILTDAASAFLIMVIFIFHWWRERGLPFWSGSRQTHENGPYSKFRTELSDVWSISSVNIRPDVRSAPSSPINPHLPTITEE</sequence>
<dbReference type="Pfam" id="PF03009">
    <property type="entry name" value="GDPD"/>
    <property type="match status" value="1"/>
</dbReference>
<dbReference type="GO" id="GO:0008889">
    <property type="term" value="F:glycerophosphodiester phosphodiesterase activity"/>
    <property type="evidence" value="ECO:0007669"/>
    <property type="project" value="TreeGrafter"/>
</dbReference>
<keyword evidence="6" id="KW-1185">Reference proteome</keyword>